<gene>
    <name evidence="2" type="ORF">SCLO_1028110</name>
</gene>
<protein>
    <recommendedName>
        <fullName evidence="4">Glycosyltransferase</fullName>
    </recommendedName>
</protein>
<keyword evidence="3" id="KW-1185">Reference proteome</keyword>
<reference evidence="2 3" key="1">
    <citation type="submission" date="2016-10" db="EMBL/GenBank/DDBJ databases">
        <title>Complete Genome Sequence of the Nonylphenol-Degrading Bacterium Sphingobium cloacae JCM 10874T.</title>
        <authorList>
            <person name="Ootsuka M."/>
            <person name="Nishizawa T."/>
            <person name="Ohta H."/>
        </authorList>
    </citation>
    <scope>NUCLEOTIDE SEQUENCE [LARGE SCALE GENOMIC DNA]</scope>
    <source>
        <strain evidence="2 3">JCM 10874</strain>
    </source>
</reference>
<evidence type="ECO:0000313" key="3">
    <source>
        <dbReference type="Proteomes" id="UP000218272"/>
    </source>
</evidence>
<accession>A0A1E1F5Y9</accession>
<organism evidence="2 3">
    <name type="scientific">Sphingobium cloacae</name>
    <dbReference type="NCBI Taxonomy" id="120107"/>
    <lineage>
        <taxon>Bacteria</taxon>
        <taxon>Pseudomonadati</taxon>
        <taxon>Pseudomonadota</taxon>
        <taxon>Alphaproteobacteria</taxon>
        <taxon>Sphingomonadales</taxon>
        <taxon>Sphingomonadaceae</taxon>
        <taxon>Sphingobium</taxon>
    </lineage>
</organism>
<dbReference type="Proteomes" id="UP000218272">
    <property type="component" value="Chromosome SCLO_1"/>
</dbReference>
<dbReference type="Gene3D" id="3.90.550.60">
    <property type="match status" value="1"/>
</dbReference>
<keyword evidence="1" id="KW-0175">Coiled coil</keyword>
<proteinExistence type="predicted"/>
<sequence length="608" mass="70689">MIQDIVSEPEENFSVPRNRTVVQRLITPDPTVNSEADLFFHRDGHAGYDSQSGHFYALKRSEIRFDSYYNVFPARFFDLQPENRVELHLKAQGKCVLEVMLARHHKSWENLVHMILDADGATQIIELPDIPFDGLIYARFIAIEDLTIQSLDYVVTGPERNAVNLTGVITTFKRDAAVQSTSNRLQAYFDRNPDLRDHFSLLVIDNGGETDNIGFSKGRVIKNPNYGGAGGFSRGLLEVMQHENVTHALFMDDDASFFPESLRRTISILRYSANPRLAISGAMITEAHKWQMWENSAIFDRHCRPIDNRRDLRLFHEVVSMALAQPFSMKNRYGGWWYFCFPVRAVQTWAFPFFVRGDDIYFSLANDFSILTAPGIVSHQDDFSVKQSPLTLYLDVRNHIVQHLTFDDLAISKDDMRKMLGSFFHRYNKSFHYETAQAINMAIADVMRGPDFWESNLDMSARRKEIGALTVNEKIRPIHFSHDETTPHSPHRHGSRWARLMRKWSHNGHRLPRKMLYSKAVVFPLEVRAIMQDSYRRKRTITFDPASGLGYICEMDRDRYFANRTEFERNVKRLMERYEELTALYHQSRNEMANRSAWEKRFASPTSE</sequence>
<evidence type="ECO:0008006" key="4">
    <source>
        <dbReference type="Google" id="ProtNLM"/>
    </source>
</evidence>
<dbReference type="InterPro" id="IPR029044">
    <property type="entry name" value="Nucleotide-diphossugar_trans"/>
</dbReference>
<dbReference type="KEGG" id="sclo:SCLO_1028110"/>
<evidence type="ECO:0000313" key="2">
    <source>
        <dbReference type="EMBL" id="BAV65851.1"/>
    </source>
</evidence>
<dbReference type="SUPFAM" id="SSF53448">
    <property type="entry name" value="Nucleotide-diphospho-sugar transferases"/>
    <property type="match status" value="1"/>
</dbReference>
<name>A0A1E1F5Y9_9SPHN</name>
<feature type="coiled-coil region" evidence="1">
    <location>
        <begin position="557"/>
        <end position="591"/>
    </location>
</feature>
<evidence type="ECO:0000256" key="1">
    <source>
        <dbReference type="SAM" id="Coils"/>
    </source>
</evidence>
<dbReference type="AlphaFoldDB" id="A0A1E1F5Y9"/>
<dbReference type="EMBL" id="AP017655">
    <property type="protein sequence ID" value="BAV65851.1"/>
    <property type="molecule type" value="Genomic_DNA"/>
</dbReference>